<dbReference type="RefSeq" id="WP_021434453.1">
    <property type="nucleotide sequence ID" value="NZ_AVNC01000022.1"/>
</dbReference>
<evidence type="ECO:0000313" key="2">
    <source>
        <dbReference type="Proteomes" id="UP000015688"/>
    </source>
</evidence>
<organism evidence="1 2">
    <name type="scientific">Paraclostridium bifermentans ATCC 638 = DSM 14991</name>
    <dbReference type="NCBI Taxonomy" id="1233171"/>
    <lineage>
        <taxon>Bacteria</taxon>
        <taxon>Bacillati</taxon>
        <taxon>Bacillota</taxon>
        <taxon>Clostridia</taxon>
        <taxon>Peptostreptococcales</taxon>
        <taxon>Peptostreptococcaceae</taxon>
        <taxon>Paraclostridium</taxon>
    </lineage>
</organism>
<reference evidence="1 2" key="1">
    <citation type="submission" date="2013-06" db="EMBL/GenBank/DDBJ databases">
        <authorList>
            <person name="Walk S."/>
            <person name="Aronoff D."/>
            <person name="Young V.Y."/>
            <person name="Marsh J."/>
            <person name="Harrison L."/>
            <person name="Daugherty S.C."/>
            <person name="Shefchek K.A."/>
            <person name="Hine E.E."/>
            <person name="Tallon L.J."/>
            <person name="Sadzewicz L.K."/>
            <person name="Rasko D.A."/>
        </authorList>
    </citation>
    <scope>NUCLEOTIDE SEQUENCE [LARGE SCALE GENOMIC DNA]</scope>
    <source>
        <strain evidence="1 2">ATCC 638</strain>
    </source>
</reference>
<dbReference type="Proteomes" id="UP000015688">
    <property type="component" value="Unassembled WGS sequence"/>
</dbReference>
<sequence>MTINKILLEKKRNDEILKKYKNVIDSKVHENIVMVLSKEDEEYSLWDISKNYIEAFKDQVRDSFWIDKESELLGAIIGYIKKVHKENSSKRNLKEIVNFLVYNDFVNYENANELFKVNNVTGEALELWDNYLESTQSELTRQSVGVGLIHKIQVFFMLEDIRTKKTVIYF</sequence>
<dbReference type="PATRIC" id="fig|1233171.3.peg.3407"/>
<comment type="caution">
    <text evidence="1">The sequence shown here is derived from an EMBL/GenBank/DDBJ whole genome shotgun (WGS) entry which is preliminary data.</text>
</comment>
<dbReference type="EMBL" id="AVNC01000022">
    <property type="protein sequence ID" value="EQK39986.1"/>
    <property type="molecule type" value="Genomic_DNA"/>
</dbReference>
<evidence type="ECO:0000313" key="1">
    <source>
        <dbReference type="EMBL" id="EQK39986.1"/>
    </source>
</evidence>
<name>T4VGU6_PARBF</name>
<dbReference type="AlphaFoldDB" id="T4VGU6"/>
<proteinExistence type="predicted"/>
<accession>T4VGU6</accession>
<protein>
    <submittedName>
        <fullName evidence="1">Uncharacterized protein</fullName>
    </submittedName>
</protein>
<gene>
    <name evidence="1" type="ORF">C672_3539</name>
</gene>
<dbReference type="GeneID" id="67474468"/>